<feature type="transmembrane region" description="Helical" evidence="14">
    <location>
        <begin position="253"/>
        <end position="270"/>
    </location>
</feature>
<sequence>MFWFDAVLLGILEGLTEFLPVSSTGHLILLGAWLGHESEAAKTLDIVIQLGAVLAVVVYFRARLADTLRGALRRDPESLRLALAVVIGFFPAAVVGLLFHKAIKAHLFGPGPVAVALIAGGVLMIAVEAVRSRRQDPGDPRLEDITPRRAAAIGLAQCFALWPGASRSMTTIVGGQLSGLSTAAAAEFSFLLAIPTLGAATVFDLAKNGSALLDAPGGPTALAVGLAVSFAVALLVIAVFLRYLKRYGLAPFGWYRIALGALVLWLWLASRAAPTADGAAAVAPGPRADAAAAALQQRE</sequence>
<keyword evidence="5 14" id="KW-1003">Cell membrane</keyword>
<evidence type="ECO:0000256" key="1">
    <source>
        <dbReference type="ARBA" id="ARBA00004651"/>
    </source>
</evidence>
<keyword evidence="14" id="KW-0133">Cell shape</keyword>
<keyword evidence="6 14" id="KW-0812">Transmembrane</keyword>
<keyword evidence="10 14" id="KW-0046">Antibiotic resistance</keyword>
<evidence type="ECO:0000256" key="5">
    <source>
        <dbReference type="ARBA" id="ARBA00022475"/>
    </source>
</evidence>
<dbReference type="NCBIfam" id="NF001389">
    <property type="entry name" value="PRK00281.1-2"/>
    <property type="match status" value="1"/>
</dbReference>
<name>A0A4P2Q752_SORCE</name>
<dbReference type="PANTHER" id="PTHR30622:SF3">
    <property type="entry name" value="UNDECAPRENYL-DIPHOSPHATASE"/>
    <property type="match status" value="1"/>
</dbReference>
<evidence type="ECO:0000256" key="10">
    <source>
        <dbReference type="ARBA" id="ARBA00023251"/>
    </source>
</evidence>
<evidence type="ECO:0000256" key="13">
    <source>
        <dbReference type="ARBA" id="ARBA00047594"/>
    </source>
</evidence>
<reference evidence="15 16" key="1">
    <citation type="submission" date="2015-09" db="EMBL/GenBank/DDBJ databases">
        <title>Sorangium comparison.</title>
        <authorList>
            <person name="Zaburannyi N."/>
            <person name="Bunk B."/>
            <person name="Overmann J."/>
            <person name="Mueller R."/>
        </authorList>
    </citation>
    <scope>NUCLEOTIDE SEQUENCE [LARGE SCALE GENOMIC DNA]</scope>
    <source>
        <strain evidence="15 16">So ceGT47</strain>
    </source>
</reference>
<evidence type="ECO:0000256" key="14">
    <source>
        <dbReference type="HAMAP-Rule" id="MF_01006"/>
    </source>
</evidence>
<keyword evidence="14" id="KW-0961">Cell wall biogenesis/degradation</keyword>
<evidence type="ECO:0000256" key="7">
    <source>
        <dbReference type="ARBA" id="ARBA00022801"/>
    </source>
</evidence>
<dbReference type="Pfam" id="PF02673">
    <property type="entry name" value="BacA"/>
    <property type="match status" value="1"/>
</dbReference>
<evidence type="ECO:0000313" key="15">
    <source>
        <dbReference type="EMBL" id="AUX24918.1"/>
    </source>
</evidence>
<feature type="transmembrane region" description="Helical" evidence="14">
    <location>
        <begin position="81"/>
        <end position="99"/>
    </location>
</feature>
<dbReference type="InterPro" id="IPR003824">
    <property type="entry name" value="UppP"/>
</dbReference>
<evidence type="ECO:0000256" key="6">
    <source>
        <dbReference type="ARBA" id="ARBA00022692"/>
    </source>
</evidence>
<evidence type="ECO:0000256" key="2">
    <source>
        <dbReference type="ARBA" id="ARBA00010621"/>
    </source>
</evidence>
<organism evidence="15 16">
    <name type="scientific">Sorangium cellulosum</name>
    <name type="common">Polyangium cellulosum</name>
    <dbReference type="NCBI Taxonomy" id="56"/>
    <lineage>
        <taxon>Bacteria</taxon>
        <taxon>Pseudomonadati</taxon>
        <taxon>Myxococcota</taxon>
        <taxon>Polyangia</taxon>
        <taxon>Polyangiales</taxon>
        <taxon>Polyangiaceae</taxon>
        <taxon>Sorangium</taxon>
    </lineage>
</organism>
<dbReference type="GO" id="GO:0009252">
    <property type="term" value="P:peptidoglycan biosynthetic process"/>
    <property type="evidence" value="ECO:0007669"/>
    <property type="project" value="UniProtKB-KW"/>
</dbReference>
<accession>A0A4P2Q752</accession>
<dbReference type="GO" id="GO:0005886">
    <property type="term" value="C:plasma membrane"/>
    <property type="evidence" value="ECO:0007669"/>
    <property type="project" value="UniProtKB-SubCell"/>
</dbReference>
<evidence type="ECO:0000256" key="3">
    <source>
        <dbReference type="ARBA" id="ARBA00012374"/>
    </source>
</evidence>
<evidence type="ECO:0000313" key="16">
    <source>
        <dbReference type="Proteomes" id="UP000295781"/>
    </source>
</evidence>
<comment type="miscellaneous">
    <text evidence="14">Bacitracin is thought to be involved in the inhibition of peptidoglycan synthesis by sequestering undecaprenyl diphosphate, thereby reducing the pool of lipid carrier available.</text>
</comment>
<dbReference type="GO" id="GO:0046677">
    <property type="term" value="P:response to antibiotic"/>
    <property type="evidence" value="ECO:0007669"/>
    <property type="project" value="UniProtKB-UniRule"/>
</dbReference>
<dbReference type="EC" id="3.6.1.27" evidence="3 14"/>
<dbReference type="PANTHER" id="PTHR30622">
    <property type="entry name" value="UNDECAPRENYL-DIPHOSPHATASE"/>
    <property type="match status" value="1"/>
</dbReference>
<evidence type="ECO:0000256" key="4">
    <source>
        <dbReference type="ARBA" id="ARBA00021581"/>
    </source>
</evidence>
<dbReference type="Proteomes" id="UP000295781">
    <property type="component" value="Chromosome"/>
</dbReference>
<dbReference type="RefSeq" id="WP_129351503.1">
    <property type="nucleotide sequence ID" value="NZ_CP012670.1"/>
</dbReference>
<comment type="catalytic activity">
    <reaction evidence="13 14">
        <text>di-trans,octa-cis-undecaprenyl diphosphate + H2O = di-trans,octa-cis-undecaprenyl phosphate + phosphate + H(+)</text>
        <dbReference type="Rhea" id="RHEA:28094"/>
        <dbReference type="ChEBI" id="CHEBI:15377"/>
        <dbReference type="ChEBI" id="CHEBI:15378"/>
        <dbReference type="ChEBI" id="CHEBI:43474"/>
        <dbReference type="ChEBI" id="CHEBI:58405"/>
        <dbReference type="ChEBI" id="CHEBI:60392"/>
        <dbReference type="EC" id="3.6.1.27"/>
    </reaction>
</comment>
<keyword evidence="7 14" id="KW-0378">Hydrolase</keyword>
<comment type="subcellular location">
    <subcellularLocation>
        <location evidence="1 14">Cell membrane</location>
        <topology evidence="1 14">Multi-pass membrane protein</topology>
    </subcellularLocation>
</comment>
<comment type="function">
    <text evidence="14">Catalyzes the dephosphorylation of undecaprenyl diphosphate (UPP). Confers resistance to bacitracin.</text>
</comment>
<feature type="transmembrane region" description="Helical" evidence="14">
    <location>
        <begin position="40"/>
        <end position="60"/>
    </location>
</feature>
<feature type="transmembrane region" description="Helical" evidence="14">
    <location>
        <begin position="177"/>
        <end position="200"/>
    </location>
</feature>
<evidence type="ECO:0000256" key="9">
    <source>
        <dbReference type="ARBA" id="ARBA00023136"/>
    </source>
</evidence>
<evidence type="ECO:0000256" key="8">
    <source>
        <dbReference type="ARBA" id="ARBA00022989"/>
    </source>
</evidence>
<evidence type="ECO:0000256" key="12">
    <source>
        <dbReference type="ARBA" id="ARBA00032932"/>
    </source>
</evidence>
<dbReference type="HAMAP" id="MF_01006">
    <property type="entry name" value="Undec_diphosphatase"/>
    <property type="match status" value="1"/>
</dbReference>
<protein>
    <recommendedName>
        <fullName evidence="4 14">Undecaprenyl-diphosphatase</fullName>
        <ecNumber evidence="3 14">3.6.1.27</ecNumber>
    </recommendedName>
    <alternativeName>
        <fullName evidence="12 14">Bacitracin resistance protein</fullName>
    </alternativeName>
    <alternativeName>
        <fullName evidence="11 14">Undecaprenyl pyrophosphate phosphatase</fullName>
    </alternativeName>
</protein>
<dbReference type="OrthoDB" id="9808289at2"/>
<proteinExistence type="inferred from homology"/>
<keyword evidence="8 14" id="KW-1133">Transmembrane helix</keyword>
<evidence type="ECO:0000256" key="11">
    <source>
        <dbReference type="ARBA" id="ARBA00032707"/>
    </source>
</evidence>
<dbReference type="NCBIfam" id="NF001390">
    <property type="entry name" value="PRK00281.1-4"/>
    <property type="match status" value="1"/>
</dbReference>
<dbReference type="GO" id="GO:0071555">
    <property type="term" value="P:cell wall organization"/>
    <property type="evidence" value="ECO:0007669"/>
    <property type="project" value="UniProtKB-KW"/>
</dbReference>
<gene>
    <name evidence="14" type="primary">uppP</name>
    <name evidence="15" type="ORF">SOCEGT47_054590</name>
</gene>
<keyword evidence="14" id="KW-0573">Peptidoglycan synthesis</keyword>
<comment type="similarity">
    <text evidence="2 14">Belongs to the UppP family.</text>
</comment>
<keyword evidence="9 14" id="KW-0472">Membrane</keyword>
<dbReference type="GO" id="GO:0008360">
    <property type="term" value="P:regulation of cell shape"/>
    <property type="evidence" value="ECO:0007669"/>
    <property type="project" value="UniProtKB-KW"/>
</dbReference>
<dbReference type="NCBIfam" id="TIGR00753">
    <property type="entry name" value="undec_PP_bacA"/>
    <property type="match status" value="1"/>
</dbReference>
<dbReference type="AlphaFoldDB" id="A0A4P2Q752"/>
<feature type="transmembrane region" description="Helical" evidence="14">
    <location>
        <begin position="220"/>
        <end position="241"/>
    </location>
</feature>
<feature type="transmembrane region" description="Helical" evidence="14">
    <location>
        <begin position="105"/>
        <end position="127"/>
    </location>
</feature>
<dbReference type="GO" id="GO:0050380">
    <property type="term" value="F:undecaprenyl-diphosphatase activity"/>
    <property type="evidence" value="ECO:0007669"/>
    <property type="project" value="UniProtKB-UniRule"/>
</dbReference>
<dbReference type="EMBL" id="CP012670">
    <property type="protein sequence ID" value="AUX24918.1"/>
    <property type="molecule type" value="Genomic_DNA"/>
</dbReference>